<protein>
    <submittedName>
        <fullName evidence="1">Uncharacterized protein</fullName>
    </submittedName>
</protein>
<comment type="caution">
    <text evidence="1">The sequence shown here is derived from an EMBL/GenBank/DDBJ whole genome shotgun (WGS) entry which is preliminary data.</text>
</comment>
<evidence type="ECO:0000313" key="2">
    <source>
        <dbReference type="Proteomes" id="UP001148125"/>
    </source>
</evidence>
<dbReference type="Proteomes" id="UP001148125">
    <property type="component" value="Unassembled WGS sequence"/>
</dbReference>
<keyword evidence="2" id="KW-1185">Reference proteome</keyword>
<dbReference type="EMBL" id="JAOTPO010000015">
    <property type="protein sequence ID" value="MDE5415358.1"/>
    <property type="molecule type" value="Genomic_DNA"/>
</dbReference>
<reference evidence="1" key="1">
    <citation type="submission" date="2024-05" db="EMBL/GenBank/DDBJ databases">
        <title>Alkalihalobacillus sp. strain MEB203 novel alkaliphilic bacterium from Lonar Lake, India.</title>
        <authorList>
            <person name="Joshi A."/>
            <person name="Thite S."/>
            <person name="Mengade P."/>
        </authorList>
    </citation>
    <scope>NUCLEOTIDE SEQUENCE</scope>
    <source>
        <strain evidence="1">MEB 203</strain>
    </source>
</reference>
<accession>A0ABT5VIS4</accession>
<sequence>MKFRLKMVGIGLVFLILSGCSTFDEREIIYHLNEIFSTSSQLFQNHSPYGELFYNEQFHTFDEIKKLLDTKVTEDGLSYMVDRIFEEDDEVLVYKQPFQTYIQESNVYSSTTTNLTNGYYETVRETILNPGLRLLPEDELVFEEQGDTVVVTGENVYIEFYNEEEYGGSAHQYARYGYPANDVLSVTFTFVKDENGYLLDSFKIEDGENVS</sequence>
<name>A0ABT5VIS4_9BACI</name>
<dbReference type="PROSITE" id="PS51257">
    <property type="entry name" value="PROKAR_LIPOPROTEIN"/>
    <property type="match status" value="1"/>
</dbReference>
<gene>
    <name evidence="1" type="ORF">N7Z68_18520</name>
</gene>
<dbReference type="RefSeq" id="WP_275119957.1">
    <property type="nucleotide sequence ID" value="NZ_JAOTPO010000015.1"/>
</dbReference>
<proteinExistence type="predicted"/>
<organism evidence="1 2">
    <name type="scientific">Alkalihalobacterium chitinilyticum</name>
    <dbReference type="NCBI Taxonomy" id="2980103"/>
    <lineage>
        <taxon>Bacteria</taxon>
        <taxon>Bacillati</taxon>
        <taxon>Bacillota</taxon>
        <taxon>Bacilli</taxon>
        <taxon>Bacillales</taxon>
        <taxon>Bacillaceae</taxon>
        <taxon>Alkalihalobacterium</taxon>
    </lineage>
</organism>
<evidence type="ECO:0000313" key="1">
    <source>
        <dbReference type="EMBL" id="MDE5415358.1"/>
    </source>
</evidence>